<comment type="caution">
    <text evidence="1">The sequence shown here is derived from an EMBL/GenBank/DDBJ whole genome shotgun (WGS) entry which is preliminary data.</text>
</comment>
<dbReference type="AlphaFoldDB" id="A0A7C5I1A0"/>
<name>A0A7C5I1A0_UNCW3</name>
<sequence length="473" mass="55161">MDYRKKSLFGLVALIVIIICLWSNNVRSDTEGDQHSFWVISKTEKTRQCYRVVSQIQILATCQKAGEHAYIYVEDGQSVDPQDLENLLKEFDSHIYPTVRNTFGTEWNPGRDNDSKITILLQKNHDMNNNRWVGMFVSVDEYTETQATKMWGLHSNEREMFYVNLDRVGDFNFFLKEWRLNLPLTKATLAHEFQHMIHWYQDYGRHWISDPSYHGEREERWINEGCSMYAEIVCGYKEEAQKYIPYFNKNPDRAIDNWSHDDPLPDYGRALAFIDYLAEKYRGDATPLIRDLVAEESNGIEGINKVLQDNGYDFKFEDVFKNWIIANYLDTKDNDPTKHPINPMYEYKNLYVHVKESWDKSGNPLKETVTIKDPSPVSKWAADYIKVNLKDTGFLLTSTFKGKGDSKFVDFLTYNNTLKEFNLSDPPDSSGELDTIIKEDKKEVVYIIGRTDSGGNGEYELELKGQRYVDVVL</sequence>
<protein>
    <recommendedName>
        <fullName evidence="2">Neutral metalloprotease</fullName>
    </recommendedName>
</protein>
<evidence type="ECO:0008006" key="2">
    <source>
        <dbReference type="Google" id="ProtNLM"/>
    </source>
</evidence>
<organism evidence="1">
    <name type="scientific">candidate division WOR-3 bacterium</name>
    <dbReference type="NCBI Taxonomy" id="2052148"/>
    <lineage>
        <taxon>Bacteria</taxon>
        <taxon>Bacteria division WOR-3</taxon>
    </lineage>
</organism>
<dbReference type="Proteomes" id="UP000886014">
    <property type="component" value="Unassembled WGS sequence"/>
</dbReference>
<proteinExistence type="predicted"/>
<evidence type="ECO:0000313" key="1">
    <source>
        <dbReference type="EMBL" id="HHF57838.1"/>
    </source>
</evidence>
<gene>
    <name evidence="1" type="ORF">ENL41_00255</name>
</gene>
<dbReference type="EMBL" id="DRTV01000021">
    <property type="protein sequence ID" value="HHF57838.1"/>
    <property type="molecule type" value="Genomic_DNA"/>
</dbReference>
<accession>A0A7C5I1A0</accession>
<feature type="non-terminal residue" evidence="1">
    <location>
        <position position="473"/>
    </location>
</feature>
<reference evidence="1" key="1">
    <citation type="journal article" date="2020" name="mSystems">
        <title>Genome- and Community-Level Interaction Insights into Carbon Utilization and Element Cycling Functions of Hydrothermarchaeota in Hydrothermal Sediment.</title>
        <authorList>
            <person name="Zhou Z."/>
            <person name="Liu Y."/>
            <person name="Xu W."/>
            <person name="Pan J."/>
            <person name="Luo Z.H."/>
            <person name="Li M."/>
        </authorList>
    </citation>
    <scope>NUCLEOTIDE SEQUENCE [LARGE SCALE GENOMIC DNA]</scope>
    <source>
        <strain evidence="1">HyVt-94</strain>
    </source>
</reference>